<dbReference type="InterPro" id="IPR023214">
    <property type="entry name" value="HAD_sf"/>
</dbReference>
<name>A0A382V0A1_9ZZZZ</name>
<gene>
    <name evidence="4" type="ORF">METZ01_LOCUS392185</name>
</gene>
<reference evidence="4" key="1">
    <citation type="submission" date="2018-05" db="EMBL/GenBank/DDBJ databases">
        <authorList>
            <person name="Lanie J.A."/>
            <person name="Ng W.-L."/>
            <person name="Kazmierczak K.M."/>
            <person name="Andrzejewski T.M."/>
            <person name="Davidsen T.M."/>
            <person name="Wayne K.J."/>
            <person name="Tettelin H."/>
            <person name="Glass J.I."/>
            <person name="Rusch D."/>
            <person name="Podicherti R."/>
            <person name="Tsui H.-C.T."/>
            <person name="Winkler M.E."/>
        </authorList>
    </citation>
    <scope>NUCLEOTIDE SEQUENCE</scope>
</reference>
<dbReference type="AlphaFoldDB" id="A0A382V0A1"/>
<dbReference type="SUPFAM" id="SSF56784">
    <property type="entry name" value="HAD-like"/>
    <property type="match status" value="1"/>
</dbReference>
<dbReference type="InterPro" id="IPR051400">
    <property type="entry name" value="HAD-like_hydrolase"/>
</dbReference>
<dbReference type="SFLD" id="SFLDS00003">
    <property type="entry name" value="Haloacid_Dehalogenase"/>
    <property type="match status" value="1"/>
</dbReference>
<organism evidence="4">
    <name type="scientific">marine metagenome</name>
    <dbReference type="NCBI Taxonomy" id="408172"/>
    <lineage>
        <taxon>unclassified sequences</taxon>
        <taxon>metagenomes</taxon>
        <taxon>ecological metagenomes</taxon>
    </lineage>
</organism>
<dbReference type="Gene3D" id="1.20.120.1600">
    <property type="match status" value="1"/>
</dbReference>
<evidence type="ECO:0008006" key="5">
    <source>
        <dbReference type="Google" id="ProtNLM"/>
    </source>
</evidence>
<dbReference type="GO" id="GO:0009231">
    <property type="term" value="P:riboflavin biosynthetic process"/>
    <property type="evidence" value="ECO:0007669"/>
    <property type="project" value="TreeGrafter"/>
</dbReference>
<dbReference type="SFLD" id="SFLDG01129">
    <property type="entry name" value="C1.5:_HAD__Beta-PGM__Phosphata"/>
    <property type="match status" value="1"/>
</dbReference>
<comment type="cofactor">
    <cofactor evidence="1">
        <name>Mg(2+)</name>
        <dbReference type="ChEBI" id="CHEBI:18420"/>
    </cofactor>
</comment>
<dbReference type="EMBL" id="UINC01147800">
    <property type="protein sequence ID" value="SVD39331.1"/>
    <property type="molecule type" value="Genomic_DNA"/>
</dbReference>
<accession>A0A382V0A1</accession>
<dbReference type="NCBIfam" id="TIGR01509">
    <property type="entry name" value="HAD-SF-IA-v3"/>
    <property type="match status" value="1"/>
</dbReference>
<keyword evidence="2" id="KW-0378">Hydrolase</keyword>
<sequence length="233" mass="26798">MNIKAVSFDLDDTLWPILPVILKAEELTNTWLINNYPAVENLLNTEEMTGIRNKLIFERRDLVYHLSELRKLSLVELGIRSGYTKSESQTMAEESFKIFFSSRNQVTLYEGVKECLIKLKEKYSLGVITNGNADLEEIGINHYFDFDFSAEEIKAGKPDPKIFKAVIEKTGLNSKEICHVGDHPVNDVMGSLDVGMHAIWFNKKQDEWPLDKGLDFREISSWYELEDVLEEIS</sequence>
<dbReference type="NCBIfam" id="TIGR01549">
    <property type="entry name" value="HAD-SF-IA-v1"/>
    <property type="match status" value="1"/>
</dbReference>
<keyword evidence="3" id="KW-0460">Magnesium</keyword>
<evidence type="ECO:0000256" key="3">
    <source>
        <dbReference type="ARBA" id="ARBA00022842"/>
    </source>
</evidence>
<evidence type="ECO:0000256" key="1">
    <source>
        <dbReference type="ARBA" id="ARBA00001946"/>
    </source>
</evidence>
<dbReference type="InterPro" id="IPR036412">
    <property type="entry name" value="HAD-like_sf"/>
</dbReference>
<dbReference type="PANTHER" id="PTHR46470">
    <property type="entry name" value="N-ACYLNEURAMINATE-9-PHOSPHATASE"/>
    <property type="match status" value="1"/>
</dbReference>
<dbReference type="Gene3D" id="3.40.50.1000">
    <property type="entry name" value="HAD superfamily/HAD-like"/>
    <property type="match status" value="1"/>
</dbReference>
<dbReference type="GO" id="GO:0016787">
    <property type="term" value="F:hydrolase activity"/>
    <property type="evidence" value="ECO:0007669"/>
    <property type="project" value="UniProtKB-KW"/>
</dbReference>
<dbReference type="PANTHER" id="PTHR46470:SF4">
    <property type="entry name" value="5-AMINO-6-(5-PHOSPHO-D-RIBITYLAMINO)URACIL PHOSPHATASE YIGB"/>
    <property type="match status" value="1"/>
</dbReference>
<evidence type="ECO:0000313" key="4">
    <source>
        <dbReference type="EMBL" id="SVD39331.1"/>
    </source>
</evidence>
<dbReference type="Pfam" id="PF00702">
    <property type="entry name" value="Hydrolase"/>
    <property type="match status" value="1"/>
</dbReference>
<dbReference type="PRINTS" id="PR00413">
    <property type="entry name" value="HADHALOGNASE"/>
</dbReference>
<protein>
    <recommendedName>
        <fullName evidence="5">HAD family hydrolase</fullName>
    </recommendedName>
</protein>
<evidence type="ECO:0000256" key="2">
    <source>
        <dbReference type="ARBA" id="ARBA00022801"/>
    </source>
</evidence>
<proteinExistence type="predicted"/>
<dbReference type="InterPro" id="IPR006439">
    <property type="entry name" value="HAD-SF_hydro_IA"/>
</dbReference>